<evidence type="ECO:0000313" key="2">
    <source>
        <dbReference type="EMBL" id="EFL9838253.1"/>
    </source>
</evidence>
<accession>A0A8S7XCI1</accession>
<dbReference type="InterPro" id="IPR021034">
    <property type="entry name" value="GpJ_C"/>
</dbReference>
<name>A0A8S7XCI1_ECOLX</name>
<dbReference type="Pfam" id="PF13550">
    <property type="entry name" value="Phage-tail_3"/>
    <property type="match status" value="1"/>
</dbReference>
<proteinExistence type="predicted"/>
<protein>
    <submittedName>
        <fullName evidence="2">Host specificity protein J</fullName>
    </submittedName>
</protein>
<gene>
    <name evidence="2" type="ORF">EN85_003277</name>
</gene>
<dbReference type="InterPro" id="IPR036116">
    <property type="entry name" value="FN3_sf"/>
</dbReference>
<dbReference type="InterPro" id="IPR032876">
    <property type="entry name" value="J_dom"/>
</dbReference>
<dbReference type="PANTHER" id="PTHR36251:SF2">
    <property type="entry name" value="GIFSY-2 PROPHAGE HOST SPECIFICITY PROTEIN J, PHAGE LAMBDA"/>
    <property type="match status" value="1"/>
</dbReference>
<dbReference type="PROSITE" id="PS50853">
    <property type="entry name" value="FN3"/>
    <property type="match status" value="1"/>
</dbReference>
<dbReference type="Pfam" id="PF24489">
    <property type="entry name" value="Ig_J_second"/>
    <property type="match status" value="1"/>
</dbReference>
<reference evidence="2 3" key="1">
    <citation type="submission" date="2018-08" db="EMBL/GenBank/DDBJ databases">
        <authorList>
            <consortium name="GenomeTrakr network: Whole genome sequencing for foodborne pathogen traceback"/>
        </authorList>
    </citation>
    <scope>NUCLEOTIDE SEQUENCE [LARGE SCALE GENOMIC DNA]</scope>
    <source>
        <strain evidence="2 3">AZ-TG73583</strain>
    </source>
</reference>
<comment type="caution">
    <text evidence="2">The sequence shown here is derived from an EMBL/GenBank/DDBJ whole genome shotgun (WGS) entry which is preliminary data.</text>
</comment>
<feature type="domain" description="Fibronectin type-III" evidence="1">
    <location>
        <begin position="620"/>
        <end position="715"/>
    </location>
</feature>
<dbReference type="InterPro" id="IPR055383">
    <property type="entry name" value="FN3-1_GpJ"/>
</dbReference>
<dbReference type="InterPro" id="IPR057587">
    <property type="entry name" value="GpJ_Ig_second"/>
</dbReference>
<dbReference type="InterPro" id="IPR055385">
    <property type="entry name" value="GpJ_HDII-ins2"/>
</dbReference>
<organism evidence="2 3">
    <name type="scientific">Escherichia coli</name>
    <dbReference type="NCBI Taxonomy" id="562"/>
    <lineage>
        <taxon>Bacteria</taxon>
        <taxon>Pseudomonadati</taxon>
        <taxon>Pseudomonadota</taxon>
        <taxon>Gammaproteobacteria</taxon>
        <taxon>Enterobacterales</taxon>
        <taxon>Enterobacteriaceae</taxon>
        <taxon>Escherichia</taxon>
    </lineage>
</organism>
<dbReference type="EMBL" id="AATJKW010000021">
    <property type="protein sequence ID" value="EFL9838253.1"/>
    <property type="molecule type" value="Genomic_DNA"/>
</dbReference>
<evidence type="ECO:0000259" key="1">
    <source>
        <dbReference type="PROSITE" id="PS50853"/>
    </source>
</evidence>
<dbReference type="Pfam" id="PF24801">
    <property type="entry name" value="FNIII-A_GpJ"/>
    <property type="match status" value="1"/>
</dbReference>
<dbReference type="InterPro" id="IPR015406">
    <property type="entry name" value="GpJ_CSF"/>
</dbReference>
<evidence type="ECO:0000313" key="3">
    <source>
        <dbReference type="Proteomes" id="UP000543257"/>
    </source>
</evidence>
<dbReference type="Pfam" id="PF09327">
    <property type="entry name" value="Phage_Tail_Tip"/>
    <property type="match status" value="1"/>
</dbReference>
<dbReference type="RefSeq" id="WP_060565123.1">
    <property type="nucleotide sequence ID" value="NZ_CP013025.1"/>
</dbReference>
<dbReference type="PANTHER" id="PTHR36251">
    <property type="entry name" value="FELS-1 PROPHAGE HOST SPECIFICITY PROTEIN-RELATED"/>
    <property type="match status" value="1"/>
</dbReference>
<dbReference type="Pfam" id="PF24421">
    <property type="entry name" value="Ig_J"/>
    <property type="match status" value="1"/>
</dbReference>
<sequence>MGKGSSKGHTPREAKDNLKSTQLLSVIDAISEGPVEGPVDGLKSVLLNSTPVLDTEGNTNISGVTVVFRAGEQEQTPPEGFESSGSETVLGTEVKYDTPITRTITSANIDRLRFTFGVQALVETTSKGDRNPSEVRLLVQIQRNGGWVTEKDITIKGKTTSQYLASVVVDNLPPRPFNIRMRRMTPDSTTDQLQNKTLWSSYTEIIDVKQCYPNTALVGVQVDSEQFGSQQVSRNYHLRGRILQVPSNYNPQTRQYSGIWDGTFKPAYSNNMAWCLWDMLTHPRYGMGKRLGAADVDKWALYVIGQYCDQSVPDGFGGTEPRITCNAYLTTQRKAWDVLSDFCSAMRCMPVWNGQRLTFVQDRPSDKVWTYNRSNVVMPDDGAPFRYSFSALKDRHNAVEVNWIDPDNGWETATELVEDTQAIARYGRNVTKMDAFGCTSRGQAHRAGLWLIKTELLETQTVDFSVGAEGLRHVPGDVIEICDDDYAGISIGGRVLAVNSQTRTLTLDREITLPSSGTTLISLVDGQGNPVSVEVQSVTDGVKVKVSRVPDGVAEYSVWGLKLPTLRQRLFRCVSIRENDDGTYAITAVQHVPEKEAIVDNGAHFDGDQSGTVNGVTPPAVQHLTAEVTADSGEYQVLARWDTPKVVKGVSFMLRLTVAADDGSERLVSTARTTETTYRFTQLALGNYRLTVRAVNAWGQQGDPASVLFRIAAPAAPSRIELTPGYFQITATPHLAVYDPTVQFEFWFSEKRIADIRQVETTARYLGTALYWIAASINIKPGHDYYFYIRSVNTVGKSAFVEAVGRASDDASGYLDFFKGEIGKTHLAQELWTQIDNGQLAPDLAEIRTSITDVSNEITQTVNKKLEDQSAAIQQIQKVQVDTNNNLNSMWAVKLQQMQDGRLYIAGIGAGIENTPDGMQSQVLLAADRIAMVNPANGNTKPMFVGQGDQIFMNDVFLKRLTAPTITSGGNPPAFSLTPDGRLTAKNADISGSVNANAGTLNNVTINENCRVLGKLSANQIEGDLVKTVGKAFPRDSRAPERWPSGTITVRVYDDQPFDRQIVIPAVAFRGAKHERENNDIYSSCRLIVKKNGAEIYNRTALDNTLVYTGVIDMPAGRGHMTLEFSVSAWLVNDWYPTASISDLLVVVMKKSTAGISIS</sequence>
<dbReference type="SUPFAM" id="SSF49265">
    <property type="entry name" value="Fibronectin type III"/>
    <property type="match status" value="1"/>
</dbReference>
<dbReference type="InterPro" id="IPR003961">
    <property type="entry name" value="FN3_dom"/>
</dbReference>
<dbReference type="Proteomes" id="UP000543257">
    <property type="component" value="Unassembled WGS sequence"/>
</dbReference>
<dbReference type="CDD" id="cd00063">
    <property type="entry name" value="FN3"/>
    <property type="match status" value="1"/>
</dbReference>
<dbReference type="InterPro" id="IPR053171">
    <property type="entry name" value="Viral_Tip_Attach_Protein"/>
</dbReference>
<dbReference type="AlphaFoldDB" id="A0A8S7XCI1"/>
<dbReference type="Pfam" id="PF12421">
    <property type="entry name" value="Ig_GpJ_C"/>
    <property type="match status" value="1"/>
</dbReference>